<reference evidence="5 6" key="1">
    <citation type="journal article" date="2018" name="BMC Genomics">
        <title>The genome of Naegleria lovaniensis, the basis for a comparative approach to unravel pathogenicity factors of the human pathogenic amoeba N. fowleri.</title>
        <authorList>
            <person name="Liechti N."/>
            <person name="Schurch N."/>
            <person name="Bruggmann R."/>
            <person name="Wittwer M."/>
        </authorList>
    </citation>
    <scope>NUCLEOTIDE SEQUENCE [LARGE SCALE GENOMIC DNA]</scope>
    <source>
        <strain evidence="5 6">ATCC 30569</strain>
    </source>
</reference>
<comment type="caution">
    <text evidence="5">The sequence shown here is derived from an EMBL/GenBank/DDBJ whole genome shotgun (WGS) entry which is preliminary data.</text>
</comment>
<evidence type="ECO:0000256" key="1">
    <source>
        <dbReference type="SAM" id="MobiDB-lite"/>
    </source>
</evidence>
<gene>
    <name evidence="5" type="ORF">C9374_001570</name>
</gene>
<evidence type="ECO:0000313" key="6">
    <source>
        <dbReference type="Proteomes" id="UP000816034"/>
    </source>
</evidence>
<organism evidence="5 6">
    <name type="scientific">Naegleria lovaniensis</name>
    <name type="common">Amoeba</name>
    <dbReference type="NCBI Taxonomy" id="51637"/>
    <lineage>
        <taxon>Eukaryota</taxon>
        <taxon>Discoba</taxon>
        <taxon>Heterolobosea</taxon>
        <taxon>Tetramitia</taxon>
        <taxon>Eutetramitia</taxon>
        <taxon>Vahlkampfiidae</taxon>
        <taxon>Naegleria</taxon>
    </lineage>
</organism>
<dbReference type="Gene3D" id="1.10.10.60">
    <property type="entry name" value="Homeodomain-like"/>
    <property type="match status" value="1"/>
</dbReference>
<feature type="compositionally biased region" description="Low complexity" evidence="1">
    <location>
        <begin position="508"/>
        <end position="522"/>
    </location>
</feature>
<dbReference type="Proteomes" id="UP000816034">
    <property type="component" value="Unassembled WGS sequence"/>
</dbReference>
<feature type="compositionally biased region" description="Polar residues" evidence="1">
    <location>
        <begin position="450"/>
        <end position="460"/>
    </location>
</feature>
<dbReference type="EMBL" id="PYSW02000013">
    <property type="protein sequence ID" value="KAG2387238.1"/>
    <property type="molecule type" value="Genomic_DNA"/>
</dbReference>
<dbReference type="InterPro" id="IPR017930">
    <property type="entry name" value="Myb_dom"/>
</dbReference>
<proteinExistence type="predicted"/>
<keyword evidence="6" id="KW-1185">Reference proteome</keyword>
<feature type="compositionally biased region" description="Polar residues" evidence="1">
    <location>
        <begin position="356"/>
        <end position="380"/>
    </location>
</feature>
<accession>A0AA88GWY0</accession>
<feature type="domain" description="SANT" evidence="3">
    <location>
        <begin position="569"/>
        <end position="621"/>
    </location>
</feature>
<dbReference type="PANTHER" id="PTHR44042:SF67">
    <property type="entry name" value="MYB-LIKE PROTEIN I"/>
    <property type="match status" value="1"/>
</dbReference>
<dbReference type="PROSITE" id="PS51293">
    <property type="entry name" value="SANT"/>
    <property type="match status" value="1"/>
</dbReference>
<evidence type="ECO:0000259" key="4">
    <source>
        <dbReference type="PROSITE" id="PS51294"/>
    </source>
</evidence>
<dbReference type="RefSeq" id="XP_044551230.1">
    <property type="nucleotide sequence ID" value="XM_044690892.1"/>
</dbReference>
<sequence>MQKRRNTCDDDETQLPPLRHGLSLQHQHGSREQFVRQDHLHASNQVRLWNSGPVPLEPQQQHPSSSFYPNLEQNQSSTVPSQRFESVGGHHVLGMGHGRDACTLQLLPPLLEHHIPENTIMHQQRSSGHSTLQLPSTSMTFIQKGNTTSQKRKYSPTCGMEGEEYMNAVPCNETYDHTLQHAQSQIVVMEPSIELDLGPQINVQNIFPSAFTQSERRNTRYQPDHAFISSSSIRRPNAFSQGFMHAFGDSNNSSFASFGINNDHRQVKSELHQLNESKDSQNLTSSEANTETPASFKPLEISSMQSPLHVHALGRNSTPFIRDSPLLIHHEDSYGSVPSISSIPTSRQALIFSSNSSSKPLQSTKNCLHPSSTKIQSFPKQQHYDPISPNNVPKSAALLLLQEELYSQTASSQERVMGNQTSSSRASIDSNVISENTPSHHSHPPVIPTGISSSNNNTSHWNDHNFRVSFQQEKSSISQHQRSSSSSPHSNIQSLITSDTTHVVENRATITTPTEATITTPTKASVNQPEELGSPIILDLSNLPMTLSSGSSLYQQAPPPPKKKIKNFVNDGPWSQEEHERFMEGYRACGQNWKAISENYVKSRTRVQVHAHALKVLKNVHQEGSFPSFHVK</sequence>
<evidence type="ECO:0000259" key="2">
    <source>
        <dbReference type="PROSITE" id="PS50090"/>
    </source>
</evidence>
<dbReference type="SMART" id="SM00717">
    <property type="entry name" value="SANT"/>
    <property type="match status" value="1"/>
</dbReference>
<dbReference type="Pfam" id="PF00249">
    <property type="entry name" value="Myb_DNA-binding"/>
    <property type="match status" value="1"/>
</dbReference>
<dbReference type="GeneID" id="68094026"/>
<feature type="compositionally biased region" description="Low complexity" evidence="1">
    <location>
        <begin position="475"/>
        <end position="494"/>
    </location>
</feature>
<feature type="region of interest" description="Disordered" evidence="1">
    <location>
        <begin position="356"/>
        <end position="390"/>
    </location>
</feature>
<dbReference type="InterPro" id="IPR001005">
    <property type="entry name" value="SANT/Myb"/>
</dbReference>
<dbReference type="CDD" id="cd00167">
    <property type="entry name" value="SANT"/>
    <property type="match status" value="1"/>
</dbReference>
<evidence type="ECO:0000313" key="5">
    <source>
        <dbReference type="EMBL" id="KAG2387238.1"/>
    </source>
</evidence>
<evidence type="ECO:0000259" key="3">
    <source>
        <dbReference type="PROSITE" id="PS51293"/>
    </source>
</evidence>
<dbReference type="PROSITE" id="PS51294">
    <property type="entry name" value="HTH_MYB"/>
    <property type="match status" value="1"/>
</dbReference>
<dbReference type="AlphaFoldDB" id="A0AA88GWY0"/>
<feature type="compositionally biased region" description="Polar residues" evidence="1">
    <location>
        <begin position="280"/>
        <end position="293"/>
    </location>
</feature>
<dbReference type="PROSITE" id="PS50090">
    <property type="entry name" value="MYB_LIKE"/>
    <property type="match status" value="1"/>
</dbReference>
<feature type="region of interest" description="Disordered" evidence="1">
    <location>
        <begin position="272"/>
        <end position="293"/>
    </location>
</feature>
<feature type="domain" description="HTH myb-type" evidence="4">
    <location>
        <begin position="566"/>
        <end position="621"/>
    </location>
</feature>
<feature type="domain" description="Myb-like" evidence="2">
    <location>
        <begin position="566"/>
        <end position="617"/>
    </location>
</feature>
<dbReference type="PANTHER" id="PTHR44042">
    <property type="entry name" value="DUPLICATED HOMEODOMAIN-LIKE SUPERFAMILY PROTEIN-RELATED"/>
    <property type="match status" value="1"/>
</dbReference>
<feature type="region of interest" description="Disordered" evidence="1">
    <location>
        <begin position="49"/>
        <end position="83"/>
    </location>
</feature>
<dbReference type="InterPro" id="IPR009057">
    <property type="entry name" value="Homeodomain-like_sf"/>
</dbReference>
<dbReference type="InterPro" id="IPR017884">
    <property type="entry name" value="SANT_dom"/>
</dbReference>
<dbReference type="SUPFAM" id="SSF46689">
    <property type="entry name" value="Homeodomain-like"/>
    <property type="match status" value="1"/>
</dbReference>
<feature type="compositionally biased region" description="Polar residues" evidence="1">
    <location>
        <begin position="58"/>
        <end position="83"/>
    </location>
</feature>
<name>A0AA88GWY0_NAELO</name>
<feature type="region of interest" description="Disordered" evidence="1">
    <location>
        <begin position="432"/>
        <end position="530"/>
    </location>
</feature>
<protein>
    <submittedName>
        <fullName evidence="5">Uncharacterized protein</fullName>
    </submittedName>
</protein>